<dbReference type="InterPro" id="IPR006094">
    <property type="entry name" value="Oxid_FAD_bind_N"/>
</dbReference>
<reference evidence="7" key="1">
    <citation type="submission" date="2014-06" db="EMBL/GenBank/DDBJ databases">
        <authorList>
            <person name="Winans N.J."/>
            <person name="Newell P.D."/>
            <person name="Douglas A.E."/>
        </authorList>
    </citation>
    <scope>NUCLEOTIDE SEQUENCE [LARGE SCALE GENOMIC DNA]</scope>
    <source>
        <strain evidence="7">DmL_052</strain>
    </source>
</reference>
<gene>
    <name evidence="6" type="ORF">HK18_09730</name>
</gene>
<dbReference type="Gene3D" id="3.30.70.2190">
    <property type="match status" value="1"/>
</dbReference>
<dbReference type="InterPro" id="IPR016164">
    <property type="entry name" value="FAD-linked_Oxase-like_C"/>
</dbReference>
<dbReference type="Gene3D" id="3.30.43.10">
    <property type="entry name" value="Uridine Diphospho-n-acetylenolpyruvylglucosamine Reductase, domain 2"/>
    <property type="match status" value="1"/>
</dbReference>
<dbReference type="PROSITE" id="PS51387">
    <property type="entry name" value="FAD_PCMH"/>
    <property type="match status" value="1"/>
</dbReference>
<dbReference type="InterPro" id="IPR016171">
    <property type="entry name" value="Vanillyl_alc_oxidase_C-sub2"/>
</dbReference>
<proteinExistence type="inferred from homology"/>
<comment type="similarity">
    <text evidence="2">Belongs to the FAD-binding oxidoreductase/transferase type 4 family.</text>
</comment>
<dbReference type="GO" id="GO:0003824">
    <property type="term" value="F:catalytic activity"/>
    <property type="evidence" value="ECO:0007669"/>
    <property type="project" value="InterPro"/>
</dbReference>
<dbReference type="GO" id="GO:0022904">
    <property type="term" value="P:respiratory electron transport chain"/>
    <property type="evidence" value="ECO:0007669"/>
    <property type="project" value="TreeGrafter"/>
</dbReference>
<dbReference type="Pfam" id="PF01565">
    <property type="entry name" value="FAD_binding_4"/>
    <property type="match status" value="1"/>
</dbReference>
<dbReference type="InterPro" id="IPR016169">
    <property type="entry name" value="FAD-bd_PCMH_sub2"/>
</dbReference>
<dbReference type="PANTHER" id="PTHR43716:SF2">
    <property type="entry name" value="BLL6224 PROTEIN"/>
    <property type="match status" value="1"/>
</dbReference>
<protein>
    <submittedName>
        <fullName evidence="6">2-hydroxyacid dehydrogenase</fullName>
    </submittedName>
</protein>
<sequence>MDTNSFIHALTDIVGSQGIITDPKDTEIYNTDWRQIFQGNSIAVLRPQTTQEVANIVKLCAQHDVAIVPQGGNTSLVGGATPPKQGNQIVLSLSRMNKIRNIDTIDSTITLEAGVILEEAQNAAKNAGLYLPIVISSQGSAQIGGVIATNAGGNNTLRYGNAREFVLGLEVVTADGQILHNLRRLRKDNTGYALKQIFIGSEGTLGIITAAVLHLHPYPRSTEVALCAVPDLQHALRLLHLFNSYNPAALQAFEYISQKGMDLVCKHFPELQFPLETKAPVYIVVELAIPAQGDGLRELFETVLEKAFEDEIVLDAVLAESETQRLNLWRFREEQAESQKLSGANIKNDVSIPISSIPEFIERATKACEELCEGIQVAPFGHLGDGNIHFNLVQPENGDGEDFMNKSHNLMDAVCAVVYDLEGSFSAEHGIGQLKNYMMPSWRGGVELELMQKIKQSLDPQNIFNPEKIFPNKEH</sequence>
<evidence type="ECO:0000259" key="5">
    <source>
        <dbReference type="PROSITE" id="PS51387"/>
    </source>
</evidence>
<dbReference type="AlphaFoldDB" id="A0A251ZUH4"/>
<dbReference type="InterPro" id="IPR036318">
    <property type="entry name" value="FAD-bd_PCMH-like_sf"/>
</dbReference>
<comment type="cofactor">
    <cofactor evidence="1">
        <name>FAD</name>
        <dbReference type="ChEBI" id="CHEBI:57692"/>
    </cofactor>
</comment>
<evidence type="ECO:0000256" key="4">
    <source>
        <dbReference type="ARBA" id="ARBA00022827"/>
    </source>
</evidence>
<dbReference type="InterPro" id="IPR051264">
    <property type="entry name" value="FAD-oxidored/transferase_4"/>
</dbReference>
<evidence type="ECO:0000256" key="3">
    <source>
        <dbReference type="ARBA" id="ARBA00022630"/>
    </source>
</evidence>
<dbReference type="InterPro" id="IPR004113">
    <property type="entry name" value="FAD-bd_oxidored_4_C"/>
</dbReference>
<dbReference type="Pfam" id="PF02913">
    <property type="entry name" value="FAD-oxidase_C"/>
    <property type="match status" value="1"/>
</dbReference>
<name>A0A251ZUH4_9PROT</name>
<dbReference type="GO" id="GO:0071949">
    <property type="term" value="F:FAD binding"/>
    <property type="evidence" value="ECO:0007669"/>
    <property type="project" value="InterPro"/>
</dbReference>
<organism evidence="6 7">
    <name type="scientific">Commensalibacter intestini</name>
    <dbReference type="NCBI Taxonomy" id="479936"/>
    <lineage>
        <taxon>Bacteria</taxon>
        <taxon>Pseudomonadati</taxon>
        <taxon>Pseudomonadota</taxon>
        <taxon>Alphaproteobacteria</taxon>
        <taxon>Acetobacterales</taxon>
        <taxon>Acetobacteraceae</taxon>
    </lineage>
</organism>
<keyword evidence="4" id="KW-0274">FAD</keyword>
<dbReference type="InterPro" id="IPR016167">
    <property type="entry name" value="FAD-bd_PCMH_sub1"/>
</dbReference>
<feature type="domain" description="FAD-binding PCMH-type" evidence="5">
    <location>
        <begin position="37"/>
        <end position="218"/>
    </location>
</feature>
<dbReference type="InterPro" id="IPR016166">
    <property type="entry name" value="FAD-bd_PCMH"/>
</dbReference>
<keyword evidence="3" id="KW-0285">Flavoprotein</keyword>
<dbReference type="EMBL" id="JOPB01000007">
    <property type="protein sequence ID" value="OUI78307.1"/>
    <property type="molecule type" value="Genomic_DNA"/>
</dbReference>
<accession>A0A251ZUH4</accession>
<dbReference type="Gene3D" id="3.30.465.10">
    <property type="match status" value="1"/>
</dbReference>
<dbReference type="RefSeq" id="WP_086632372.1">
    <property type="nucleotide sequence ID" value="NZ_JOPB01000007.1"/>
</dbReference>
<dbReference type="PANTHER" id="PTHR43716">
    <property type="entry name" value="D-2-HYDROXYGLUTARATE DEHYDROGENASE, MITOCHONDRIAL"/>
    <property type="match status" value="1"/>
</dbReference>
<dbReference type="Gene3D" id="3.30.70.2740">
    <property type="match status" value="1"/>
</dbReference>
<evidence type="ECO:0000313" key="7">
    <source>
        <dbReference type="Proteomes" id="UP000194946"/>
    </source>
</evidence>
<dbReference type="Gene3D" id="1.10.45.10">
    <property type="entry name" value="Vanillyl-alcohol Oxidase, Chain A, domain 4"/>
    <property type="match status" value="1"/>
</dbReference>
<dbReference type="FunFam" id="1.10.45.10:FF:000001">
    <property type="entry name" value="D-lactate dehydrogenase mitochondrial"/>
    <property type="match status" value="1"/>
</dbReference>
<evidence type="ECO:0000256" key="2">
    <source>
        <dbReference type="ARBA" id="ARBA00008000"/>
    </source>
</evidence>
<keyword evidence="7" id="KW-1185">Reference proteome</keyword>
<dbReference type="SUPFAM" id="SSF55103">
    <property type="entry name" value="FAD-linked oxidases, C-terminal domain"/>
    <property type="match status" value="1"/>
</dbReference>
<comment type="caution">
    <text evidence="6">The sequence shown here is derived from an EMBL/GenBank/DDBJ whole genome shotgun (WGS) entry which is preliminary data.</text>
</comment>
<dbReference type="Proteomes" id="UP000194946">
    <property type="component" value="Unassembled WGS sequence"/>
</dbReference>
<dbReference type="SUPFAM" id="SSF56176">
    <property type="entry name" value="FAD-binding/transporter-associated domain-like"/>
    <property type="match status" value="1"/>
</dbReference>
<evidence type="ECO:0000256" key="1">
    <source>
        <dbReference type="ARBA" id="ARBA00001974"/>
    </source>
</evidence>
<evidence type="ECO:0000313" key="6">
    <source>
        <dbReference type="EMBL" id="OUI78307.1"/>
    </source>
</evidence>